<dbReference type="OrthoDB" id="9986881at2759"/>
<dbReference type="PANTHER" id="PTHR23502:SF173">
    <property type="entry name" value="MFS-MULTIDRUG-RESISTANCE TRANSPORTER-RELATED"/>
    <property type="match status" value="1"/>
</dbReference>
<dbReference type="FunFam" id="1.20.1250.20:FF:000011">
    <property type="entry name" value="MFS multidrug transporter, putative"/>
    <property type="match status" value="1"/>
</dbReference>
<evidence type="ECO:0000256" key="5">
    <source>
        <dbReference type="SAM" id="MobiDB-lite"/>
    </source>
</evidence>
<evidence type="ECO:0000313" key="9">
    <source>
        <dbReference type="Proteomes" id="UP000559256"/>
    </source>
</evidence>
<feature type="compositionally biased region" description="Polar residues" evidence="5">
    <location>
        <begin position="1"/>
        <end position="10"/>
    </location>
</feature>
<feature type="transmembrane region" description="Helical" evidence="6">
    <location>
        <begin position="403"/>
        <end position="424"/>
    </location>
</feature>
<reference evidence="8 9" key="1">
    <citation type="journal article" date="2020" name="ISME J.">
        <title>Uncovering the hidden diversity of litter-decomposition mechanisms in mushroom-forming fungi.</title>
        <authorList>
            <person name="Floudas D."/>
            <person name="Bentzer J."/>
            <person name="Ahren D."/>
            <person name="Johansson T."/>
            <person name="Persson P."/>
            <person name="Tunlid A."/>
        </authorList>
    </citation>
    <scope>NUCLEOTIDE SEQUENCE [LARGE SCALE GENOMIC DNA]</scope>
    <source>
        <strain evidence="8 9">CBS 291.85</strain>
    </source>
</reference>
<dbReference type="InterPro" id="IPR036259">
    <property type="entry name" value="MFS_trans_sf"/>
</dbReference>
<feature type="transmembrane region" description="Helical" evidence="6">
    <location>
        <begin position="187"/>
        <end position="212"/>
    </location>
</feature>
<feature type="transmembrane region" description="Helical" evidence="6">
    <location>
        <begin position="218"/>
        <end position="239"/>
    </location>
</feature>
<feature type="transmembrane region" description="Helical" evidence="6">
    <location>
        <begin position="153"/>
        <end position="175"/>
    </location>
</feature>
<feature type="transmembrane region" description="Helical" evidence="6">
    <location>
        <begin position="333"/>
        <end position="353"/>
    </location>
</feature>
<organism evidence="8 9">
    <name type="scientific">Tetrapyrgos nigripes</name>
    <dbReference type="NCBI Taxonomy" id="182062"/>
    <lineage>
        <taxon>Eukaryota</taxon>
        <taxon>Fungi</taxon>
        <taxon>Dikarya</taxon>
        <taxon>Basidiomycota</taxon>
        <taxon>Agaricomycotina</taxon>
        <taxon>Agaricomycetes</taxon>
        <taxon>Agaricomycetidae</taxon>
        <taxon>Agaricales</taxon>
        <taxon>Marasmiineae</taxon>
        <taxon>Marasmiaceae</taxon>
        <taxon>Tetrapyrgos</taxon>
    </lineage>
</organism>
<evidence type="ECO:0000256" key="3">
    <source>
        <dbReference type="ARBA" id="ARBA00022989"/>
    </source>
</evidence>
<dbReference type="Pfam" id="PF07690">
    <property type="entry name" value="MFS_1"/>
    <property type="match status" value="1"/>
</dbReference>
<dbReference type="PANTHER" id="PTHR23502">
    <property type="entry name" value="MAJOR FACILITATOR SUPERFAMILY"/>
    <property type="match status" value="1"/>
</dbReference>
<evidence type="ECO:0000259" key="7">
    <source>
        <dbReference type="PROSITE" id="PS50850"/>
    </source>
</evidence>
<name>A0A8H5LZ88_9AGAR</name>
<dbReference type="InterPro" id="IPR011701">
    <property type="entry name" value="MFS"/>
</dbReference>
<dbReference type="SUPFAM" id="SSF103473">
    <property type="entry name" value="MFS general substrate transporter"/>
    <property type="match status" value="1"/>
</dbReference>
<feature type="transmembrane region" description="Helical" evidence="6">
    <location>
        <begin position="380"/>
        <end position="397"/>
    </location>
</feature>
<feature type="transmembrane region" description="Helical" evidence="6">
    <location>
        <begin position="98"/>
        <end position="117"/>
    </location>
</feature>
<dbReference type="EMBL" id="JAACJM010000001">
    <property type="protein sequence ID" value="KAF5374844.1"/>
    <property type="molecule type" value="Genomic_DNA"/>
</dbReference>
<proteinExistence type="predicted"/>
<dbReference type="GO" id="GO:0005886">
    <property type="term" value="C:plasma membrane"/>
    <property type="evidence" value="ECO:0007669"/>
    <property type="project" value="TreeGrafter"/>
</dbReference>
<feature type="transmembrane region" description="Helical" evidence="6">
    <location>
        <begin position="468"/>
        <end position="492"/>
    </location>
</feature>
<accession>A0A8H5LZ88</accession>
<comment type="caution">
    <text evidence="8">The sequence shown here is derived from an EMBL/GenBank/DDBJ whole genome shotgun (WGS) entry which is preliminary data.</text>
</comment>
<keyword evidence="9" id="KW-1185">Reference proteome</keyword>
<feature type="domain" description="Major facilitator superfamily (MFS) profile" evidence="7">
    <location>
        <begin position="60"/>
        <end position="516"/>
    </location>
</feature>
<sequence>MASTDRSSLASEAVTVHPSTEGPKTQKVRDEKYVDSDDSFLISDLGDDPSNPANWSTWRKWYITMMGGLLVLNATFASSAPSGIIQAWIEEYHLSREVAILTISLFVLGYCVGPLLWGPLSEEYGRRPIFIICFFVYTVFQLAMALAKNPASLLVFRFIGGVFAACPLANSGALISDIWDVKTRGKALAIFTVAPFAGPALGPSIAGFIFVSGTSWRWLFWVLTMFAGACLVLIVFTVPETYKPILLQRLAAKKRKETGDDRYYAAIERISKTYRQQIENILARPFKLLFLEPMMWLITIYTSFIYGCLYLLFEAYPIVFTEGHGFNAGISGLMFIPVMVGGVCAVTTYVLTFHPRYEREMERLAPNPVPPEFRLEMGRIAAPLFAISFFWFGWTSYPSVSFWAPMMAGGLMAFGISWIFLSLFNYLIDTYLAMAASALSANTVVRSLFGAIFPLFATQMYEAMGARWASSLLGFIALAMTPIPFAFMKYGARLRAKSKFSMADVTPQKESENSAA</sequence>
<feature type="transmembrane region" description="Helical" evidence="6">
    <location>
        <begin position="294"/>
        <end position="313"/>
    </location>
</feature>
<evidence type="ECO:0000256" key="6">
    <source>
        <dbReference type="SAM" id="Phobius"/>
    </source>
</evidence>
<comment type="subcellular location">
    <subcellularLocation>
        <location evidence="1">Membrane</location>
        <topology evidence="1">Multi-pass membrane protein</topology>
    </subcellularLocation>
</comment>
<protein>
    <recommendedName>
        <fullName evidence="7">Major facilitator superfamily (MFS) profile domain-containing protein</fullName>
    </recommendedName>
</protein>
<keyword evidence="4 6" id="KW-0472">Membrane</keyword>
<keyword evidence="3 6" id="KW-1133">Transmembrane helix</keyword>
<feature type="transmembrane region" description="Helical" evidence="6">
    <location>
        <begin position="431"/>
        <end position="456"/>
    </location>
</feature>
<evidence type="ECO:0000256" key="4">
    <source>
        <dbReference type="ARBA" id="ARBA00023136"/>
    </source>
</evidence>
<feature type="transmembrane region" description="Helical" evidence="6">
    <location>
        <begin position="129"/>
        <end position="147"/>
    </location>
</feature>
<evidence type="ECO:0000256" key="1">
    <source>
        <dbReference type="ARBA" id="ARBA00004141"/>
    </source>
</evidence>
<dbReference type="Proteomes" id="UP000559256">
    <property type="component" value="Unassembled WGS sequence"/>
</dbReference>
<evidence type="ECO:0000256" key="2">
    <source>
        <dbReference type="ARBA" id="ARBA00022692"/>
    </source>
</evidence>
<dbReference type="PROSITE" id="PS50850">
    <property type="entry name" value="MFS"/>
    <property type="match status" value="1"/>
</dbReference>
<evidence type="ECO:0000313" key="8">
    <source>
        <dbReference type="EMBL" id="KAF5374844.1"/>
    </source>
</evidence>
<feature type="region of interest" description="Disordered" evidence="5">
    <location>
        <begin position="1"/>
        <end position="31"/>
    </location>
</feature>
<dbReference type="GO" id="GO:0022857">
    <property type="term" value="F:transmembrane transporter activity"/>
    <property type="evidence" value="ECO:0007669"/>
    <property type="project" value="InterPro"/>
</dbReference>
<dbReference type="AlphaFoldDB" id="A0A8H5LZ88"/>
<dbReference type="InterPro" id="IPR020846">
    <property type="entry name" value="MFS_dom"/>
</dbReference>
<gene>
    <name evidence="8" type="ORF">D9758_000398</name>
</gene>
<dbReference type="Gene3D" id="1.20.1250.20">
    <property type="entry name" value="MFS general substrate transporter like domains"/>
    <property type="match status" value="1"/>
</dbReference>
<dbReference type="CDD" id="cd17323">
    <property type="entry name" value="MFS_Tpo1_MDR_like"/>
    <property type="match status" value="1"/>
</dbReference>
<keyword evidence="2 6" id="KW-0812">Transmembrane</keyword>
<feature type="transmembrane region" description="Helical" evidence="6">
    <location>
        <begin position="61"/>
        <end position="78"/>
    </location>
</feature>